<evidence type="ECO:0000256" key="1">
    <source>
        <dbReference type="ARBA" id="ARBA00022553"/>
    </source>
</evidence>
<evidence type="ECO:0000256" key="3">
    <source>
        <dbReference type="SAM" id="MobiDB-lite"/>
    </source>
</evidence>
<sequence length="146" mass="15903">MHSRMFVGKGQPPLGPRGAPVSRQDAEGEVGRVRKVLVVDDEPDVADMAEVLLAAHGLEAIVAYSAADALRMLAAHPDIDAVVSDVMMPGMNGLELAEQIDEQYPKVKVVLASGYMAPDMTRGQPLKRLFLAKPYRIEQLLQLLRT</sequence>
<dbReference type="EMBL" id="JANUHA010000001">
    <property type="protein sequence ID" value="MCS0594960.1"/>
    <property type="molecule type" value="Genomic_DNA"/>
</dbReference>
<dbReference type="InterPro" id="IPR001789">
    <property type="entry name" value="Sig_transdc_resp-reg_receiver"/>
</dbReference>
<dbReference type="PANTHER" id="PTHR44591">
    <property type="entry name" value="STRESS RESPONSE REGULATOR PROTEIN 1"/>
    <property type="match status" value="1"/>
</dbReference>
<dbReference type="InterPro" id="IPR011006">
    <property type="entry name" value="CheY-like_superfamily"/>
</dbReference>
<evidence type="ECO:0000313" key="5">
    <source>
        <dbReference type="EMBL" id="MCS0594960.1"/>
    </source>
</evidence>
<gene>
    <name evidence="5" type="ORF">NX780_01215</name>
</gene>
<keyword evidence="6" id="KW-1185">Reference proteome</keyword>
<dbReference type="InterPro" id="IPR050595">
    <property type="entry name" value="Bact_response_regulator"/>
</dbReference>
<dbReference type="RefSeq" id="WP_258826046.1">
    <property type="nucleotide sequence ID" value="NZ_JANUHA010000001.1"/>
</dbReference>
<dbReference type="PANTHER" id="PTHR44591:SF3">
    <property type="entry name" value="RESPONSE REGULATORY DOMAIN-CONTAINING PROTEIN"/>
    <property type="match status" value="1"/>
</dbReference>
<dbReference type="Gene3D" id="3.40.50.2300">
    <property type="match status" value="1"/>
</dbReference>
<name>A0ABT2AFY1_9BURK</name>
<protein>
    <submittedName>
        <fullName evidence="5">Response regulator</fullName>
    </submittedName>
</protein>
<feature type="region of interest" description="Disordered" evidence="3">
    <location>
        <begin position="1"/>
        <end position="26"/>
    </location>
</feature>
<evidence type="ECO:0000256" key="2">
    <source>
        <dbReference type="PROSITE-ProRule" id="PRU00169"/>
    </source>
</evidence>
<reference evidence="5 6" key="1">
    <citation type="submission" date="2022-08" db="EMBL/GenBank/DDBJ databases">
        <title>Reclassification of Massilia species as members of the genera Telluria, Duganella, Pseudoduganella, Mokoshia gen. nov. and Zemynaea gen. nov. using orthogonal and non-orthogonal genome-based approaches.</title>
        <authorList>
            <person name="Bowman J.P."/>
        </authorList>
    </citation>
    <scope>NUCLEOTIDE SEQUENCE [LARGE SCALE GENOMIC DNA]</scope>
    <source>
        <strain evidence="5 6">JCM 31661</strain>
    </source>
</reference>
<evidence type="ECO:0000259" key="4">
    <source>
        <dbReference type="PROSITE" id="PS50110"/>
    </source>
</evidence>
<proteinExistence type="predicted"/>
<dbReference type="Proteomes" id="UP001206572">
    <property type="component" value="Unassembled WGS sequence"/>
</dbReference>
<accession>A0ABT2AFY1</accession>
<organism evidence="5 6">
    <name type="scientific">Massilia agri</name>
    <dbReference type="NCBI Taxonomy" id="1886785"/>
    <lineage>
        <taxon>Bacteria</taxon>
        <taxon>Pseudomonadati</taxon>
        <taxon>Pseudomonadota</taxon>
        <taxon>Betaproteobacteria</taxon>
        <taxon>Burkholderiales</taxon>
        <taxon>Oxalobacteraceae</taxon>
        <taxon>Telluria group</taxon>
        <taxon>Massilia</taxon>
    </lineage>
</organism>
<feature type="modified residue" description="4-aspartylphosphate" evidence="2">
    <location>
        <position position="85"/>
    </location>
</feature>
<dbReference type="Pfam" id="PF00072">
    <property type="entry name" value="Response_reg"/>
    <property type="match status" value="1"/>
</dbReference>
<dbReference type="PROSITE" id="PS50110">
    <property type="entry name" value="RESPONSE_REGULATORY"/>
    <property type="match status" value="1"/>
</dbReference>
<dbReference type="SMART" id="SM00448">
    <property type="entry name" value="REC"/>
    <property type="match status" value="1"/>
</dbReference>
<evidence type="ECO:0000313" key="6">
    <source>
        <dbReference type="Proteomes" id="UP001206572"/>
    </source>
</evidence>
<comment type="caution">
    <text evidence="5">The sequence shown here is derived from an EMBL/GenBank/DDBJ whole genome shotgun (WGS) entry which is preliminary data.</text>
</comment>
<dbReference type="SUPFAM" id="SSF52172">
    <property type="entry name" value="CheY-like"/>
    <property type="match status" value="1"/>
</dbReference>
<keyword evidence="1 2" id="KW-0597">Phosphoprotein</keyword>
<feature type="domain" description="Response regulatory" evidence="4">
    <location>
        <begin position="35"/>
        <end position="146"/>
    </location>
</feature>